<keyword evidence="1" id="KW-1133">Transmembrane helix</keyword>
<dbReference type="CDD" id="cd12797">
    <property type="entry name" value="M23_peptidase"/>
    <property type="match status" value="1"/>
</dbReference>
<sequence length="394" mass="42637">MQGSPVRPIRPTFEELSPDLQWSLVNQWQRRDWSITAICVGLSSLLLAPVLVPSLNDRIAQGLNMVTRVTESADAVGDAIAPDFGEPIQAGEKIAGHPVTSGYGPRKAPCEGCSNQHRGVDLATPSGTTIYAPADKDKRVRVRCWRDGNGGGLVADIESESLPARKFQALHLSRCADGWHRGGQIIAKTGATGNGTGPHLDWRERDASGAHYHPANGPLIWALTGSKPVAPFSELSNTEKTCAIGAAEGTRDDNCDPTSAYYGHRDPGNGARNMGSFSYQHGASTPEEADQKQLARLQQAERDLQKRALEKWGQPLSKPAIAAALDIWNQSPDAGSRLIKHLPTHAPTPEQLVAARIAALNESRRELGGAPMNVPADQRRRVDQLLKHIRDDDR</sequence>
<dbReference type="EMBL" id="CP021983">
    <property type="protein sequence ID" value="ASC70297.1"/>
    <property type="molecule type" value="Genomic_DNA"/>
</dbReference>
<dbReference type="Pfam" id="PF01551">
    <property type="entry name" value="Peptidase_M23"/>
    <property type="match status" value="1"/>
</dbReference>
<feature type="transmembrane region" description="Helical" evidence="1">
    <location>
        <begin position="33"/>
        <end position="52"/>
    </location>
</feature>
<organism evidence="3 4">
    <name type="scientific">Halomicronema hongdechloris C2206</name>
    <dbReference type="NCBI Taxonomy" id="1641165"/>
    <lineage>
        <taxon>Bacteria</taxon>
        <taxon>Bacillati</taxon>
        <taxon>Cyanobacteriota</taxon>
        <taxon>Cyanophyceae</taxon>
        <taxon>Nodosilineales</taxon>
        <taxon>Nodosilineaceae</taxon>
        <taxon>Halomicronema</taxon>
    </lineage>
</organism>
<dbReference type="InterPro" id="IPR011055">
    <property type="entry name" value="Dup_hybrid_motif"/>
</dbReference>
<reference evidence="3 4" key="1">
    <citation type="journal article" date="2016" name="Biochim. Biophys. Acta">
        <title>Characterization of red-shifted phycobilisomes isolated from the chlorophyll f-containing cyanobacterium Halomicronema hongdechloris.</title>
        <authorList>
            <person name="Li Y."/>
            <person name="Lin Y."/>
            <person name="Garvey C.J."/>
            <person name="Birch D."/>
            <person name="Corkery R.W."/>
            <person name="Loughlin P.C."/>
            <person name="Scheer H."/>
            <person name="Willows R.D."/>
            <person name="Chen M."/>
        </authorList>
    </citation>
    <scope>NUCLEOTIDE SEQUENCE [LARGE SCALE GENOMIC DNA]</scope>
    <source>
        <strain evidence="3 4">C2206</strain>
    </source>
</reference>
<dbReference type="InterPro" id="IPR016047">
    <property type="entry name" value="M23ase_b-sheet_dom"/>
</dbReference>
<dbReference type="SUPFAM" id="SSF51261">
    <property type="entry name" value="Duplicated hybrid motif"/>
    <property type="match status" value="1"/>
</dbReference>
<keyword evidence="4" id="KW-1185">Reference proteome</keyword>
<evidence type="ECO:0000256" key="1">
    <source>
        <dbReference type="SAM" id="Phobius"/>
    </source>
</evidence>
<dbReference type="GO" id="GO:0004222">
    <property type="term" value="F:metalloendopeptidase activity"/>
    <property type="evidence" value="ECO:0007669"/>
    <property type="project" value="TreeGrafter"/>
</dbReference>
<accession>A0A1Z3HJL6</accession>
<dbReference type="PANTHER" id="PTHR21666">
    <property type="entry name" value="PEPTIDASE-RELATED"/>
    <property type="match status" value="1"/>
</dbReference>
<evidence type="ECO:0000259" key="2">
    <source>
        <dbReference type="Pfam" id="PF01551"/>
    </source>
</evidence>
<evidence type="ECO:0000313" key="3">
    <source>
        <dbReference type="EMBL" id="ASC70297.1"/>
    </source>
</evidence>
<dbReference type="AlphaFoldDB" id="A0A1Z3HJL6"/>
<evidence type="ECO:0000313" key="4">
    <source>
        <dbReference type="Proteomes" id="UP000191901"/>
    </source>
</evidence>
<proteinExistence type="predicted"/>
<dbReference type="PANTHER" id="PTHR21666:SF270">
    <property type="entry name" value="MUREIN HYDROLASE ACTIVATOR ENVC"/>
    <property type="match status" value="1"/>
</dbReference>
<feature type="domain" description="M23ase beta-sheet core" evidence="2">
    <location>
        <begin position="116"/>
        <end position="205"/>
    </location>
</feature>
<dbReference type="Proteomes" id="UP000191901">
    <property type="component" value="Chromosome"/>
</dbReference>
<dbReference type="KEGG" id="hhg:XM38_012340"/>
<dbReference type="InterPro" id="IPR050570">
    <property type="entry name" value="Cell_wall_metabolism_enzyme"/>
</dbReference>
<keyword evidence="1" id="KW-0812">Transmembrane</keyword>
<dbReference type="Gene3D" id="2.70.70.10">
    <property type="entry name" value="Glucose Permease (Domain IIA)"/>
    <property type="match status" value="1"/>
</dbReference>
<gene>
    <name evidence="3" type="ORF">XM38_012340</name>
</gene>
<keyword evidence="1" id="KW-0472">Membrane</keyword>
<name>A0A1Z3HJL6_9CYAN</name>
<protein>
    <recommendedName>
        <fullName evidence="2">M23ase beta-sheet core domain-containing protein</fullName>
    </recommendedName>
</protein>